<proteinExistence type="predicted"/>
<reference evidence="2 3" key="1">
    <citation type="submission" date="2020-08" db="EMBL/GenBank/DDBJ databases">
        <title>Genomic Encyclopedia of Type Strains, Phase IV (KMG-IV): sequencing the most valuable type-strain genomes for metagenomic binning, comparative biology and taxonomic classification.</title>
        <authorList>
            <person name="Goeker M."/>
        </authorList>
    </citation>
    <scope>NUCLEOTIDE SEQUENCE [LARGE SCALE GENOMIC DNA]</scope>
    <source>
        <strain evidence="2 3">DSM 11590</strain>
    </source>
</reference>
<comment type="caution">
    <text evidence="2">The sequence shown here is derived from an EMBL/GenBank/DDBJ whole genome shotgun (WGS) entry which is preliminary data.</text>
</comment>
<gene>
    <name evidence="2" type="ORF">FHS48_001126</name>
</gene>
<dbReference type="PROSITE" id="PS51257">
    <property type="entry name" value="PROKAR_LIPOPROTEIN"/>
    <property type="match status" value="1"/>
</dbReference>
<dbReference type="Proteomes" id="UP000544872">
    <property type="component" value="Unassembled WGS sequence"/>
</dbReference>
<evidence type="ECO:0000256" key="1">
    <source>
        <dbReference type="SAM" id="SignalP"/>
    </source>
</evidence>
<dbReference type="Pfam" id="PF04390">
    <property type="entry name" value="LptE"/>
    <property type="match status" value="1"/>
</dbReference>
<dbReference type="GO" id="GO:0043165">
    <property type="term" value="P:Gram-negative-bacterium-type cell outer membrane assembly"/>
    <property type="evidence" value="ECO:0007669"/>
    <property type="project" value="InterPro"/>
</dbReference>
<name>A0A7X0DL69_NOVIT</name>
<feature type="chain" id="PRO_5030509165" evidence="1">
    <location>
        <begin position="25"/>
        <end position="184"/>
    </location>
</feature>
<accession>A0A7X0DL69</accession>
<feature type="signal peptide" evidence="1">
    <location>
        <begin position="1"/>
        <end position="24"/>
    </location>
</feature>
<dbReference type="EMBL" id="JACIIX010000003">
    <property type="protein sequence ID" value="MBB6209718.1"/>
    <property type="molecule type" value="Genomic_DNA"/>
</dbReference>
<protein>
    <submittedName>
        <fullName evidence="2">LPS-assembly lipoprotein</fullName>
    </submittedName>
</protein>
<dbReference type="InterPro" id="IPR007485">
    <property type="entry name" value="LPS_assembly_LptE"/>
</dbReference>
<organism evidence="2 3">
    <name type="scientific">Novispirillum itersonii</name>
    <name type="common">Aquaspirillum itersonii</name>
    <dbReference type="NCBI Taxonomy" id="189"/>
    <lineage>
        <taxon>Bacteria</taxon>
        <taxon>Pseudomonadati</taxon>
        <taxon>Pseudomonadota</taxon>
        <taxon>Alphaproteobacteria</taxon>
        <taxon>Rhodospirillales</taxon>
        <taxon>Novispirillaceae</taxon>
        <taxon>Novispirillum</taxon>
    </lineage>
</organism>
<keyword evidence="3" id="KW-1185">Reference proteome</keyword>
<dbReference type="Gene3D" id="3.30.160.150">
    <property type="entry name" value="Lipoprotein like domain"/>
    <property type="match status" value="1"/>
</dbReference>
<dbReference type="RefSeq" id="WP_184262222.1">
    <property type="nucleotide sequence ID" value="NZ_JACIIX010000003.1"/>
</dbReference>
<keyword evidence="1" id="KW-0732">Signal</keyword>
<dbReference type="GO" id="GO:0019867">
    <property type="term" value="C:outer membrane"/>
    <property type="evidence" value="ECO:0007669"/>
    <property type="project" value="InterPro"/>
</dbReference>
<dbReference type="AlphaFoldDB" id="A0A7X0DL69"/>
<evidence type="ECO:0000313" key="2">
    <source>
        <dbReference type="EMBL" id="MBB6209718.1"/>
    </source>
</evidence>
<sequence length="184" mass="20013">MWSSKRTIRTALLGCTLATASAVAGCGFQPMYARSNNGDALKTAMAAVDVGIIEDRQGQMLRNALERRFEQGAGNTVQKRYRLTVKMTEVKTESGFRKDATSTRESVTLATTSKLESGGKVVWSRQHSAMTGYNITADHFTVEMAYRNARERTIEQLSDQISEAVAVFLKQNPSLGTAPAGSAP</sequence>
<keyword evidence="2" id="KW-0449">Lipoprotein</keyword>
<evidence type="ECO:0000313" key="3">
    <source>
        <dbReference type="Proteomes" id="UP000544872"/>
    </source>
</evidence>